<dbReference type="AlphaFoldDB" id="A0A1G2SH91"/>
<dbReference type="EMBL" id="MHUW01000001">
    <property type="protein sequence ID" value="OHA84406.1"/>
    <property type="molecule type" value="Genomic_DNA"/>
</dbReference>
<feature type="region of interest" description="Disordered" evidence="1">
    <location>
        <begin position="23"/>
        <end position="49"/>
    </location>
</feature>
<sequence>MKKSTKKNIQGLFVRALQEEYDIEKSSESGHNRAQGKKQNNLTPLAKRAQERMKQPLIEHLQEIGQLPKK</sequence>
<dbReference type="Proteomes" id="UP000177987">
    <property type="component" value="Unassembled WGS sequence"/>
</dbReference>
<reference evidence="2 3" key="1">
    <citation type="journal article" date="2016" name="Nat. Commun.">
        <title>Thousands of microbial genomes shed light on interconnected biogeochemical processes in an aquifer system.</title>
        <authorList>
            <person name="Anantharaman K."/>
            <person name="Brown C.T."/>
            <person name="Hug L.A."/>
            <person name="Sharon I."/>
            <person name="Castelle C.J."/>
            <person name="Probst A.J."/>
            <person name="Thomas B.C."/>
            <person name="Singh A."/>
            <person name="Wilkins M.J."/>
            <person name="Karaoz U."/>
            <person name="Brodie E.L."/>
            <person name="Williams K.H."/>
            <person name="Hubbard S.S."/>
            <person name="Banfield J.F."/>
        </authorList>
    </citation>
    <scope>NUCLEOTIDE SEQUENCE [LARGE SCALE GENOMIC DNA]</scope>
</reference>
<gene>
    <name evidence="2" type="ORF">A2937_01555</name>
</gene>
<comment type="caution">
    <text evidence="2">The sequence shown here is derived from an EMBL/GenBank/DDBJ whole genome shotgun (WGS) entry which is preliminary data.</text>
</comment>
<evidence type="ECO:0000313" key="3">
    <source>
        <dbReference type="Proteomes" id="UP000177987"/>
    </source>
</evidence>
<proteinExistence type="predicted"/>
<evidence type="ECO:0000256" key="1">
    <source>
        <dbReference type="SAM" id="MobiDB-lite"/>
    </source>
</evidence>
<accession>A0A1G2SH91</accession>
<evidence type="ECO:0000313" key="2">
    <source>
        <dbReference type="EMBL" id="OHA84406.1"/>
    </source>
</evidence>
<name>A0A1G2SH91_9BACT</name>
<protein>
    <submittedName>
        <fullName evidence="2">Uncharacterized protein</fullName>
    </submittedName>
</protein>
<dbReference type="STRING" id="1802727.A2937_01555"/>
<organism evidence="2 3">
    <name type="scientific">Candidatus Yonathbacteria bacterium RIFCSPLOWO2_01_FULL_47_33b</name>
    <dbReference type="NCBI Taxonomy" id="1802727"/>
    <lineage>
        <taxon>Bacteria</taxon>
        <taxon>Candidatus Yonathiibacteriota</taxon>
    </lineage>
</organism>